<evidence type="ECO:0000259" key="1">
    <source>
        <dbReference type="Pfam" id="PF13439"/>
    </source>
</evidence>
<dbReference type="RefSeq" id="WP_289270160.1">
    <property type="nucleotide sequence ID" value="NZ_OX365700.1"/>
</dbReference>
<dbReference type="Pfam" id="PF13692">
    <property type="entry name" value="Glyco_trans_1_4"/>
    <property type="match status" value="1"/>
</dbReference>
<accession>A0AA86N1P4</accession>
<dbReference type="Proteomes" id="UP001179121">
    <property type="component" value="Chromosome"/>
</dbReference>
<dbReference type="GO" id="GO:0016757">
    <property type="term" value="F:glycosyltransferase activity"/>
    <property type="evidence" value="ECO:0007669"/>
    <property type="project" value="UniProtKB-ARBA"/>
</dbReference>
<dbReference type="Gene3D" id="3.40.50.2000">
    <property type="entry name" value="Glycogen Phosphorylase B"/>
    <property type="match status" value="2"/>
</dbReference>
<dbReference type="SUPFAM" id="SSF53756">
    <property type="entry name" value="UDP-Glycosyltransferase/glycogen phosphorylase"/>
    <property type="match status" value="1"/>
</dbReference>
<dbReference type="EMBL" id="OX365700">
    <property type="protein sequence ID" value="CAI4033173.1"/>
    <property type="molecule type" value="Genomic_DNA"/>
</dbReference>
<dbReference type="InterPro" id="IPR028098">
    <property type="entry name" value="Glyco_trans_4-like_N"/>
</dbReference>
<organism evidence="2 3">
    <name type="scientific">Nitrospira tepida</name>
    <dbReference type="NCBI Taxonomy" id="2973512"/>
    <lineage>
        <taxon>Bacteria</taxon>
        <taxon>Pseudomonadati</taxon>
        <taxon>Nitrospirota</taxon>
        <taxon>Nitrospiria</taxon>
        <taxon>Nitrospirales</taxon>
        <taxon>Nitrospiraceae</taxon>
        <taxon>Nitrospira</taxon>
    </lineage>
</organism>
<dbReference type="PANTHER" id="PTHR12526">
    <property type="entry name" value="GLYCOSYLTRANSFERASE"/>
    <property type="match status" value="1"/>
</dbReference>
<feature type="domain" description="Glycosyltransferase subfamily 4-like N-terminal" evidence="1">
    <location>
        <begin position="23"/>
        <end position="178"/>
    </location>
</feature>
<gene>
    <name evidence="2" type="ORF">DNFV4_03606</name>
</gene>
<evidence type="ECO:0000313" key="2">
    <source>
        <dbReference type="EMBL" id="CAI4033173.1"/>
    </source>
</evidence>
<reference evidence="2" key="1">
    <citation type="submission" date="2022-10" db="EMBL/GenBank/DDBJ databases">
        <authorList>
            <person name="Koch H."/>
        </authorList>
    </citation>
    <scope>NUCLEOTIDE SEQUENCE</scope>
    <source>
        <strain evidence="2">DNF</strain>
    </source>
</reference>
<dbReference type="KEGG" id="nti:DNFV4_03606"/>
<protein>
    <submittedName>
        <fullName evidence="2">Glycosyltransferase</fullName>
    </submittedName>
</protein>
<name>A0AA86N1P4_9BACT</name>
<sequence length="394" mass="43106">MWSERINPSRRLKVMMVAVGLEVGGTEKQILDIASRLDRRRFEVIVCALKGMGTIGNECRDRGIRVLALGGRGKWDVRVSFKLWQILRNEQPDIIHTFLYLANILGRIVGRFLKIPVVIGSYRGVEIWMSWPCVLLDRLTARWVHTMTCCSLAVRQSMLSRVGGAPEKYVAIYNGIDVVRFGGRTSLTRADVGLSDGMPVIGTVCRLDEPVKGLTSLLHAFALLLKEPEMDGCRLLMIGDGRSRASLEGLALALGISKQVVFAGMRRDVEKVLPLIDLFVLPSQYEGFGIAIIEAMAASRPVVATAVGGIPEIVVQGETGLLVPPGDIAGLAEAMSSVLNHPERANAYGAAGLRRVRKRFSIEVAVKRHEELYETLFAMSGQGAMQESDVLPAA</sequence>
<dbReference type="AlphaFoldDB" id="A0AA86N1P4"/>
<dbReference type="Pfam" id="PF13439">
    <property type="entry name" value="Glyco_transf_4"/>
    <property type="match status" value="1"/>
</dbReference>
<evidence type="ECO:0000313" key="3">
    <source>
        <dbReference type="Proteomes" id="UP001179121"/>
    </source>
</evidence>
<proteinExistence type="predicted"/>
<keyword evidence="3" id="KW-1185">Reference proteome</keyword>